<dbReference type="PANTHER" id="PTHR47961">
    <property type="entry name" value="DNA POLYMERASE THETA, PUTATIVE (AFU_ORTHOLOGUE AFUA_1G05260)-RELATED"/>
    <property type="match status" value="1"/>
</dbReference>
<evidence type="ECO:0000256" key="4">
    <source>
        <dbReference type="ARBA" id="ARBA00022840"/>
    </source>
</evidence>
<dbReference type="Pfam" id="PF00656">
    <property type="entry name" value="Peptidase_C14"/>
    <property type="match status" value="1"/>
</dbReference>
<keyword evidence="2" id="KW-0378">Hydrolase</keyword>
<dbReference type="Pfam" id="PF00270">
    <property type="entry name" value="DEAD"/>
    <property type="match status" value="1"/>
</dbReference>
<comment type="caution">
    <text evidence="7">The sequence shown here is derived from an EMBL/GenBank/DDBJ whole genome shotgun (WGS) entry which is preliminary data.</text>
</comment>
<keyword evidence="1" id="KW-0547">Nucleotide-binding</keyword>
<keyword evidence="8" id="KW-1185">Reference proteome</keyword>
<dbReference type="PROSITE" id="PS51194">
    <property type="entry name" value="HELICASE_CTER"/>
    <property type="match status" value="1"/>
</dbReference>
<keyword evidence="3" id="KW-0347">Helicase</keyword>
<dbReference type="InterPro" id="IPR011600">
    <property type="entry name" value="Pept_C14_caspase"/>
</dbReference>
<dbReference type="SUPFAM" id="SSF52129">
    <property type="entry name" value="Caspase-like"/>
    <property type="match status" value="1"/>
</dbReference>
<dbReference type="Pfam" id="PF00271">
    <property type="entry name" value="Helicase_C"/>
    <property type="match status" value="1"/>
</dbReference>
<accession>A0ABP9W6S2</accession>
<dbReference type="Proteomes" id="UP001401887">
    <property type="component" value="Unassembled WGS sequence"/>
</dbReference>
<evidence type="ECO:0000259" key="5">
    <source>
        <dbReference type="PROSITE" id="PS51192"/>
    </source>
</evidence>
<evidence type="ECO:0008006" key="9">
    <source>
        <dbReference type="Google" id="ProtNLM"/>
    </source>
</evidence>
<dbReference type="InterPro" id="IPR050474">
    <property type="entry name" value="Hel308_SKI2-like"/>
</dbReference>
<feature type="domain" description="Helicase C-terminal" evidence="6">
    <location>
        <begin position="517"/>
        <end position="709"/>
    </location>
</feature>
<evidence type="ECO:0000313" key="8">
    <source>
        <dbReference type="Proteomes" id="UP001401887"/>
    </source>
</evidence>
<dbReference type="Gene3D" id="3.40.50.300">
    <property type="entry name" value="P-loop containing nucleotide triphosphate hydrolases"/>
    <property type="match status" value="2"/>
</dbReference>
<dbReference type="InterPro" id="IPR014001">
    <property type="entry name" value="Helicase_ATP-bd"/>
</dbReference>
<dbReference type="RefSeq" id="WP_345464102.1">
    <property type="nucleotide sequence ID" value="NZ_BAABRP010000005.1"/>
</dbReference>
<dbReference type="SUPFAM" id="SSF158702">
    <property type="entry name" value="Sec63 N-terminal domain-like"/>
    <property type="match status" value="1"/>
</dbReference>
<organism evidence="7 8">
    <name type="scientific">Deinococcus carri</name>
    <dbReference type="NCBI Taxonomy" id="1211323"/>
    <lineage>
        <taxon>Bacteria</taxon>
        <taxon>Thermotogati</taxon>
        <taxon>Deinococcota</taxon>
        <taxon>Deinococci</taxon>
        <taxon>Deinococcales</taxon>
        <taxon>Deinococcaceae</taxon>
        <taxon>Deinococcus</taxon>
    </lineage>
</organism>
<reference evidence="7 8" key="1">
    <citation type="submission" date="2024-02" db="EMBL/GenBank/DDBJ databases">
        <title>Deinococcus carri NBRC 110142.</title>
        <authorList>
            <person name="Ichikawa N."/>
            <person name="Katano-Makiyama Y."/>
            <person name="Hidaka K."/>
        </authorList>
    </citation>
    <scope>NUCLEOTIDE SEQUENCE [LARGE SCALE GENOMIC DNA]</scope>
    <source>
        <strain evidence="7 8">NBRC 110142</strain>
    </source>
</reference>
<evidence type="ECO:0000256" key="3">
    <source>
        <dbReference type="ARBA" id="ARBA00022806"/>
    </source>
</evidence>
<sequence>MSYRGLFIGINRFQDPQISDLGGAVRDAQTLAALFEDSVDTLAVTELHDEHATHDAIMTALENHLANVTEDDTVILSFSGHGTPGHRLVAHDTRVNDQPGTTIDMQVLSDLFRASRARRILFLLDCCFSGGASAKVIAGPATRQMLNFEQFAGEGRVLIAASDPSSPAYEHPGGGHGFLTQAFIDALLSGTGPRDVFEVVADVQARVREASARHHLTQEPTASAFSQGGFTLPSFVKGARYHLLHPTRDRAPVTADFADLASHGLPVSVTDAWRARFPTGLNALQQRAVNEYGVLDGQSLLVIAPTSSGKTFIGELAAVRGVLAGRKAVFLVPYRALANEKYEDFKAVYGAQLGLRVALCTGDHQDDVSDFVRGKYDLAFLTYEMFLQLAVGTEGTLERIGTIVLDEAQFVADPSRGIVVELLLTHLRSARERGVTPQLLALSAVIGDVNAFDEWLGVRTLLTTERPVPLELGVLDRTGMYEYVSPDGTRGTTNLLEPHQVRQRREKASSQDVIVPLVRQLLMDDPTEQVLIFRNTKGSATGAAKYLAAELGLPPATATLQALPRHDLSGTSHDLRAALGGGAAFHTANLTRDERVIVERAFRDAGGEVRVLTATTTVAAGVNTPARTVIVVEHEFVGGEKRPFTVAEMRNMMGRAGRLGFNESGRAIILADTPWERTRLLQQYVLAEPEGLRSSFQGADLGTWLLRLLAQVKRVPATELPGLLVNTYGGFLLARQQPDWAAGAHAAVASLVEEMLRLDLLEEEDGLVRLTLLGRACGASSLSFASSKRLIRMFKQGELRGDTTLGLLTATQVTSELDNIYTPMQKRGTFETKWGALAARNLGADVGRALQRHAEDTWAFHARCKRSLVLRDWMNGVAMADLESTYKTNAFIVMDAGSIRGIADATRFHLRSVHALASALLVTGDLDAEAFDRELTRLEFGLPEEALGLLELPLRLDRGEMLALHARAGSTLEQLRGWSLTDLQSVLGEVRGLQLHAVLQNAA</sequence>
<dbReference type="SMART" id="SM00490">
    <property type="entry name" value="HELICc"/>
    <property type="match status" value="1"/>
</dbReference>
<dbReference type="PROSITE" id="PS51192">
    <property type="entry name" value="HELICASE_ATP_BIND_1"/>
    <property type="match status" value="1"/>
</dbReference>
<protein>
    <recommendedName>
        <fullName evidence="9">DEAD/DEAH box helicase</fullName>
    </recommendedName>
</protein>
<dbReference type="Gene3D" id="1.10.3380.20">
    <property type="match status" value="1"/>
</dbReference>
<name>A0ABP9W6S2_9DEIO</name>
<dbReference type="InterPro" id="IPR029030">
    <property type="entry name" value="Caspase-like_dom_sf"/>
</dbReference>
<gene>
    <name evidence="7" type="ORF">Dcar01_01798</name>
</gene>
<proteinExistence type="predicted"/>
<feature type="domain" description="Helicase ATP-binding" evidence="5">
    <location>
        <begin position="291"/>
        <end position="464"/>
    </location>
</feature>
<dbReference type="PANTHER" id="PTHR47961:SF10">
    <property type="entry name" value="ATP-DEPENDENT DNA HELICASE HEL308"/>
    <property type="match status" value="1"/>
</dbReference>
<dbReference type="InterPro" id="IPR011545">
    <property type="entry name" value="DEAD/DEAH_box_helicase_dom"/>
</dbReference>
<evidence type="ECO:0000256" key="2">
    <source>
        <dbReference type="ARBA" id="ARBA00022801"/>
    </source>
</evidence>
<dbReference type="InterPro" id="IPR027417">
    <property type="entry name" value="P-loop_NTPase"/>
</dbReference>
<evidence type="ECO:0000313" key="7">
    <source>
        <dbReference type="EMBL" id="GAA5513072.1"/>
    </source>
</evidence>
<dbReference type="SMART" id="SM00487">
    <property type="entry name" value="DEXDc"/>
    <property type="match status" value="1"/>
</dbReference>
<keyword evidence="4" id="KW-0067">ATP-binding</keyword>
<evidence type="ECO:0000259" key="6">
    <source>
        <dbReference type="PROSITE" id="PS51194"/>
    </source>
</evidence>
<dbReference type="SUPFAM" id="SSF52540">
    <property type="entry name" value="P-loop containing nucleoside triphosphate hydrolases"/>
    <property type="match status" value="1"/>
</dbReference>
<dbReference type="Gene3D" id="3.40.50.1460">
    <property type="match status" value="1"/>
</dbReference>
<dbReference type="EMBL" id="BAABRP010000005">
    <property type="protein sequence ID" value="GAA5513072.1"/>
    <property type="molecule type" value="Genomic_DNA"/>
</dbReference>
<dbReference type="InterPro" id="IPR001650">
    <property type="entry name" value="Helicase_C-like"/>
</dbReference>
<evidence type="ECO:0000256" key="1">
    <source>
        <dbReference type="ARBA" id="ARBA00022741"/>
    </source>
</evidence>